<evidence type="ECO:0000259" key="2">
    <source>
        <dbReference type="Pfam" id="PF05699"/>
    </source>
</evidence>
<feature type="region of interest" description="Disordered" evidence="1">
    <location>
        <begin position="116"/>
        <end position="140"/>
    </location>
</feature>
<dbReference type="Proteomes" id="UP000075243">
    <property type="component" value="Unassembled WGS sequence"/>
</dbReference>
<sequence>MFGDHCPKLKGFSIRVLSLTCSSSRCERNWSSFEIVHTKRGNRLHLKKMNDLVYVMYNLKLKSKVIRKTITLPFDDIQSDDEWIVEERDNVGEENVDVECRHPISSGGIQTRTWTSVMKGRSSRSMPTRRQDLKGPKSTS</sequence>
<dbReference type="InterPro" id="IPR012337">
    <property type="entry name" value="RNaseH-like_sf"/>
</dbReference>
<evidence type="ECO:0000313" key="3">
    <source>
        <dbReference type="EMBL" id="KYP32749.1"/>
    </source>
</evidence>
<name>A0A151QR10_CAJCA</name>
<protein>
    <recommendedName>
        <fullName evidence="2">HAT C-terminal dimerisation domain-containing protein</fullName>
    </recommendedName>
</protein>
<evidence type="ECO:0000313" key="4">
    <source>
        <dbReference type="Proteomes" id="UP000075243"/>
    </source>
</evidence>
<dbReference type="InterPro" id="IPR008906">
    <property type="entry name" value="HATC_C_dom"/>
</dbReference>
<dbReference type="SUPFAM" id="SSF53098">
    <property type="entry name" value="Ribonuclease H-like"/>
    <property type="match status" value="1"/>
</dbReference>
<accession>A0A151QR10</accession>
<feature type="compositionally biased region" description="Basic and acidic residues" evidence="1">
    <location>
        <begin position="129"/>
        <end position="140"/>
    </location>
</feature>
<gene>
    <name evidence="3" type="ORF">KK1_046477</name>
</gene>
<organism evidence="3 4">
    <name type="scientific">Cajanus cajan</name>
    <name type="common">Pigeon pea</name>
    <name type="synonym">Cajanus indicus</name>
    <dbReference type="NCBI Taxonomy" id="3821"/>
    <lineage>
        <taxon>Eukaryota</taxon>
        <taxon>Viridiplantae</taxon>
        <taxon>Streptophyta</taxon>
        <taxon>Embryophyta</taxon>
        <taxon>Tracheophyta</taxon>
        <taxon>Spermatophyta</taxon>
        <taxon>Magnoliopsida</taxon>
        <taxon>eudicotyledons</taxon>
        <taxon>Gunneridae</taxon>
        <taxon>Pentapetalae</taxon>
        <taxon>rosids</taxon>
        <taxon>fabids</taxon>
        <taxon>Fabales</taxon>
        <taxon>Fabaceae</taxon>
        <taxon>Papilionoideae</taxon>
        <taxon>50 kb inversion clade</taxon>
        <taxon>NPAAA clade</taxon>
        <taxon>indigoferoid/millettioid clade</taxon>
        <taxon>Phaseoleae</taxon>
        <taxon>Cajanus</taxon>
    </lineage>
</organism>
<evidence type="ECO:0000256" key="1">
    <source>
        <dbReference type="SAM" id="MobiDB-lite"/>
    </source>
</evidence>
<dbReference type="EMBL" id="KQ485129">
    <property type="protein sequence ID" value="KYP32749.1"/>
    <property type="molecule type" value="Genomic_DNA"/>
</dbReference>
<dbReference type="AlphaFoldDB" id="A0A151QR10"/>
<reference evidence="3" key="1">
    <citation type="journal article" date="2012" name="Nat. Biotechnol.">
        <title>Draft genome sequence of pigeonpea (Cajanus cajan), an orphan legume crop of resource-poor farmers.</title>
        <authorList>
            <person name="Varshney R.K."/>
            <person name="Chen W."/>
            <person name="Li Y."/>
            <person name="Bharti A.K."/>
            <person name="Saxena R.K."/>
            <person name="Schlueter J.A."/>
            <person name="Donoghue M.T."/>
            <person name="Azam S."/>
            <person name="Fan G."/>
            <person name="Whaley A.M."/>
            <person name="Farmer A.D."/>
            <person name="Sheridan J."/>
            <person name="Iwata A."/>
            <person name="Tuteja R."/>
            <person name="Penmetsa R.V."/>
            <person name="Wu W."/>
            <person name="Upadhyaya H.D."/>
            <person name="Yang S.P."/>
            <person name="Shah T."/>
            <person name="Saxena K.B."/>
            <person name="Michael T."/>
            <person name="McCombie W.R."/>
            <person name="Yang B."/>
            <person name="Zhang G."/>
            <person name="Yang H."/>
            <person name="Wang J."/>
            <person name="Spillane C."/>
            <person name="Cook D.R."/>
            <person name="May G.D."/>
            <person name="Xu X."/>
            <person name="Jackson S.A."/>
        </authorList>
    </citation>
    <scope>NUCLEOTIDE SEQUENCE [LARGE SCALE GENOMIC DNA]</scope>
</reference>
<dbReference type="Gramene" id="C.cajan_46210.t">
    <property type="protein sequence ID" value="C.cajan_46210.t"/>
    <property type="gene ID" value="C.cajan_46210"/>
</dbReference>
<dbReference type="GO" id="GO:0046983">
    <property type="term" value="F:protein dimerization activity"/>
    <property type="evidence" value="ECO:0007669"/>
    <property type="project" value="InterPro"/>
</dbReference>
<dbReference type="STRING" id="3821.A0A151QR10"/>
<proteinExistence type="predicted"/>
<keyword evidence="4" id="KW-1185">Reference proteome</keyword>
<dbReference type="Pfam" id="PF05699">
    <property type="entry name" value="Dimer_Tnp_hAT"/>
    <property type="match status" value="1"/>
</dbReference>
<feature type="domain" description="HAT C-terminal dimerisation" evidence="2">
    <location>
        <begin position="4"/>
        <end position="58"/>
    </location>
</feature>